<evidence type="ECO:0000313" key="3">
    <source>
        <dbReference type="Proteomes" id="UP000252797"/>
    </source>
</evidence>
<dbReference type="RefSeq" id="WP_113845191.1">
    <property type="nucleotide sequence ID" value="NZ_JAAMRZ010000007.1"/>
</dbReference>
<name>A0A367CKF2_9ENTE</name>
<gene>
    <name evidence="2" type="ORF">EA71_00357</name>
</gene>
<organism evidence="2 3">
    <name type="scientific">Enterococcus durans</name>
    <dbReference type="NCBI Taxonomy" id="53345"/>
    <lineage>
        <taxon>Bacteria</taxon>
        <taxon>Bacillati</taxon>
        <taxon>Bacillota</taxon>
        <taxon>Bacilli</taxon>
        <taxon>Lactobacillales</taxon>
        <taxon>Enterococcaceae</taxon>
        <taxon>Enterococcus</taxon>
    </lineage>
</organism>
<feature type="domain" description="Prenylated flavin chaperone LpdD-like" evidence="1">
    <location>
        <begin position="11"/>
        <end position="120"/>
    </location>
</feature>
<comment type="caution">
    <text evidence="2">The sequence shown here is derived from an EMBL/GenBank/DDBJ whole genome shotgun (WGS) entry which is preliminary data.</text>
</comment>
<evidence type="ECO:0000313" key="2">
    <source>
        <dbReference type="EMBL" id="RCA12153.1"/>
    </source>
</evidence>
<reference evidence="2 3" key="1">
    <citation type="submission" date="2015-06" db="EMBL/GenBank/DDBJ databases">
        <title>The Genome Sequence of Enterococcus durans 4EA1.</title>
        <authorList>
            <consortium name="The Broad Institute Genomics Platform"/>
            <consortium name="The Broad Institute Genome Sequencing Center for Infectious Disease"/>
            <person name="Earl A.M."/>
            <person name="Van Tyne D."/>
            <person name="Lebreton F."/>
            <person name="Saavedra J.T."/>
            <person name="Gilmore M.S."/>
            <person name="Manson Mcguire A."/>
            <person name="Clock S."/>
            <person name="Crupain M."/>
            <person name="Rangan U."/>
            <person name="Young S."/>
            <person name="Abouelleil A."/>
            <person name="Cao P."/>
            <person name="Chapman S.B."/>
            <person name="Griggs A."/>
            <person name="Priest M."/>
            <person name="Shea T."/>
            <person name="Wortman J."/>
            <person name="Nusbaum C."/>
            <person name="Birren B."/>
        </authorList>
    </citation>
    <scope>NUCLEOTIDE SEQUENCE [LARGE SCALE GENOMIC DNA]</scope>
    <source>
        <strain evidence="2 3">4EA1</strain>
    </source>
</reference>
<dbReference type="AlphaFoldDB" id="A0A367CKF2"/>
<dbReference type="EMBL" id="LEPB01000001">
    <property type="protein sequence ID" value="RCA12153.1"/>
    <property type="molecule type" value="Genomic_DNA"/>
</dbReference>
<protein>
    <recommendedName>
        <fullName evidence="1">Prenylated flavin chaperone LpdD-like domain-containing protein</fullName>
    </recommendedName>
</protein>
<sequence length="139" mass="15505">MEEIKRFLVTQEAYTMQANVQVIGKDLLITITGGNVAHIGTVTTFSKETKAQTIRFPSHDGRFHKDDVLAQALLAIIKDELPGNCVITSGVHVDHITNAQIHASFSMAESLGQQMLAWMQNHHFDNEKPLYYINGEKPS</sequence>
<dbReference type="Proteomes" id="UP000252797">
    <property type="component" value="Unassembled WGS sequence"/>
</dbReference>
<dbReference type="InterPro" id="IPR048844">
    <property type="entry name" value="LpdD_chaperone-like"/>
</dbReference>
<evidence type="ECO:0000259" key="1">
    <source>
        <dbReference type="Pfam" id="PF21758"/>
    </source>
</evidence>
<dbReference type="Pfam" id="PF21758">
    <property type="entry name" value="PAC_bac"/>
    <property type="match status" value="1"/>
</dbReference>
<accession>A0A367CKF2</accession>
<proteinExistence type="predicted"/>
<dbReference type="STRING" id="53345.LIU_13460"/>